<dbReference type="Pfam" id="PF06186">
    <property type="entry name" value="DUF992"/>
    <property type="match status" value="1"/>
</dbReference>
<reference evidence="2 3" key="1">
    <citation type="submission" date="2020-02" db="EMBL/GenBank/DDBJ databases">
        <title>complete genome sequence of Rhodobacteraceae bacterium.</title>
        <authorList>
            <person name="Park J."/>
            <person name="Kim Y.-S."/>
            <person name="Kim K.-H."/>
        </authorList>
    </citation>
    <scope>NUCLEOTIDE SEQUENCE [LARGE SCALE GENOMIC DNA]</scope>
    <source>
        <strain evidence="2 3">RR4-56</strain>
    </source>
</reference>
<dbReference type="InterPro" id="IPR009333">
    <property type="entry name" value="DUF992"/>
</dbReference>
<protein>
    <submittedName>
        <fullName evidence="2">DUF992 domain-containing protein</fullName>
    </submittedName>
</protein>
<keyword evidence="1" id="KW-0732">Signal</keyword>
<dbReference type="EMBL" id="CP049056">
    <property type="protein sequence ID" value="QIE55684.1"/>
    <property type="molecule type" value="Genomic_DNA"/>
</dbReference>
<dbReference type="RefSeq" id="WP_165097927.1">
    <property type="nucleotide sequence ID" value="NZ_CP049056.1"/>
</dbReference>
<accession>A0A7L5C0K7</accession>
<dbReference type="KEGG" id="hdh:G5B40_09635"/>
<evidence type="ECO:0000313" key="2">
    <source>
        <dbReference type="EMBL" id="QIE55684.1"/>
    </source>
</evidence>
<keyword evidence="3" id="KW-1185">Reference proteome</keyword>
<name>A0A7L5C0K7_9RHOB</name>
<dbReference type="AlphaFoldDB" id="A0A7L5C0K7"/>
<proteinExistence type="predicted"/>
<organism evidence="2 3">
    <name type="scientific">Pikeienuella piscinae</name>
    <dbReference type="NCBI Taxonomy" id="2748098"/>
    <lineage>
        <taxon>Bacteria</taxon>
        <taxon>Pseudomonadati</taxon>
        <taxon>Pseudomonadota</taxon>
        <taxon>Alphaproteobacteria</taxon>
        <taxon>Rhodobacterales</taxon>
        <taxon>Paracoccaceae</taxon>
        <taxon>Pikeienuella</taxon>
    </lineage>
</organism>
<sequence length="174" mass="17976">MHRTMTTTITAVLLGATALAGAAQADETAAGANTDDEGRVEVGYLECAMVSDEGNILVSEQKFTCTFDPAEDGRADENYVATFSKMGLDLSKTDRETIRWAVLAPAQKYRVGVLEGEYAGISADAAVGAGVGAKALVGGLDESITLQPVSVTTQEGVGVSLAFESLTLTHVAGD</sequence>
<feature type="chain" id="PRO_5029711994" evidence="1">
    <location>
        <begin position="26"/>
        <end position="174"/>
    </location>
</feature>
<evidence type="ECO:0000313" key="3">
    <source>
        <dbReference type="Proteomes" id="UP000503336"/>
    </source>
</evidence>
<gene>
    <name evidence="2" type="ORF">G5B40_09635</name>
</gene>
<feature type="signal peptide" evidence="1">
    <location>
        <begin position="1"/>
        <end position="25"/>
    </location>
</feature>
<dbReference type="Proteomes" id="UP000503336">
    <property type="component" value="Chromosome"/>
</dbReference>
<evidence type="ECO:0000256" key="1">
    <source>
        <dbReference type="SAM" id="SignalP"/>
    </source>
</evidence>